<keyword evidence="4" id="KW-1185">Reference proteome</keyword>
<name>A0ABS9GH65_9PSED</name>
<keyword evidence="1" id="KW-0175">Coiled coil</keyword>
<evidence type="ECO:0000256" key="2">
    <source>
        <dbReference type="SAM" id="Phobius"/>
    </source>
</evidence>
<dbReference type="RefSeq" id="WP_236370720.1">
    <property type="nucleotide sequence ID" value="NZ_WKAT01000016.1"/>
</dbReference>
<evidence type="ECO:0008006" key="5">
    <source>
        <dbReference type="Google" id="ProtNLM"/>
    </source>
</evidence>
<reference evidence="3 4" key="1">
    <citation type="submission" date="2019-11" db="EMBL/GenBank/DDBJ databases">
        <title>Epiphytic Pseudomonas syringae from cherry orchards.</title>
        <authorList>
            <person name="Hulin M.T."/>
        </authorList>
    </citation>
    <scope>NUCLEOTIDE SEQUENCE [LARGE SCALE GENOMIC DNA]</scope>
    <source>
        <strain evidence="3 4">PA-3-2A</strain>
    </source>
</reference>
<feature type="transmembrane region" description="Helical" evidence="2">
    <location>
        <begin position="56"/>
        <end position="74"/>
    </location>
</feature>
<comment type="caution">
    <text evidence="3">The sequence shown here is derived from an EMBL/GenBank/DDBJ whole genome shotgun (WGS) entry which is preliminary data.</text>
</comment>
<keyword evidence="2" id="KW-1133">Transmembrane helix</keyword>
<proteinExistence type="predicted"/>
<accession>A0ABS9GH65</accession>
<gene>
    <name evidence="3" type="ORF">GIV68_10140</name>
</gene>
<keyword evidence="2" id="KW-0472">Membrane</keyword>
<sequence>MDFKDIFKNPGSAGSGFLSWAKFRDLAVILVCTAVAYRLAVSQVTIDLSGFGFTDLLSLILAISAIVLSAAFYFKADESSKSFYNNSYEFTKNISELLGRIEERFGAQLLSINKGYDELNNKLNVPIFDLNKVKEDQEKEKEVIRKNEVEIQELIDSLMEKAEMDDAQKAEMSAQMAKLKSEADHAKLELSKLELSKLGDPPAAKENIAHRISEKLHDFLSGFVGERFSGKDKLVSYSAIADRFGGLAMQGYVPTWVIAEMHSLGFISGGAVTLEGAEVLSRYISRFAQ</sequence>
<organism evidence="3 4">
    <name type="scientific">Pseudomonas salomonii</name>
    <dbReference type="NCBI Taxonomy" id="191391"/>
    <lineage>
        <taxon>Bacteria</taxon>
        <taxon>Pseudomonadati</taxon>
        <taxon>Pseudomonadota</taxon>
        <taxon>Gammaproteobacteria</taxon>
        <taxon>Pseudomonadales</taxon>
        <taxon>Pseudomonadaceae</taxon>
        <taxon>Pseudomonas</taxon>
    </lineage>
</organism>
<dbReference type="Proteomes" id="UP000814158">
    <property type="component" value="Unassembled WGS sequence"/>
</dbReference>
<dbReference type="EMBL" id="WKAT01000016">
    <property type="protein sequence ID" value="MCF5545098.1"/>
    <property type="molecule type" value="Genomic_DNA"/>
</dbReference>
<evidence type="ECO:0000313" key="3">
    <source>
        <dbReference type="EMBL" id="MCF5545098.1"/>
    </source>
</evidence>
<protein>
    <recommendedName>
        <fullName evidence="5">SMODS and SLOG-associating 2TM effector domain-containing protein</fullName>
    </recommendedName>
</protein>
<keyword evidence="2" id="KW-0812">Transmembrane</keyword>
<feature type="transmembrane region" description="Helical" evidence="2">
    <location>
        <begin position="26"/>
        <end position="44"/>
    </location>
</feature>
<feature type="coiled-coil region" evidence="1">
    <location>
        <begin position="169"/>
        <end position="196"/>
    </location>
</feature>
<evidence type="ECO:0000313" key="4">
    <source>
        <dbReference type="Proteomes" id="UP000814158"/>
    </source>
</evidence>
<evidence type="ECO:0000256" key="1">
    <source>
        <dbReference type="SAM" id="Coils"/>
    </source>
</evidence>